<dbReference type="GO" id="GO:0044550">
    <property type="term" value="P:secondary metabolite biosynthetic process"/>
    <property type="evidence" value="ECO:0007669"/>
    <property type="project" value="TreeGrafter"/>
</dbReference>
<keyword evidence="5" id="KW-1185">Reference proteome</keyword>
<evidence type="ECO:0000313" key="4">
    <source>
        <dbReference type="EMBL" id="MBG6139701.1"/>
    </source>
</evidence>
<dbReference type="Proteomes" id="UP000622552">
    <property type="component" value="Unassembled WGS sequence"/>
</dbReference>
<accession>A0A8J7KMZ5</accession>
<dbReference type="Pfam" id="PF00501">
    <property type="entry name" value="AMP-binding"/>
    <property type="match status" value="1"/>
</dbReference>
<dbReference type="RefSeq" id="WP_197006329.1">
    <property type="nucleotide sequence ID" value="NZ_BONS01000006.1"/>
</dbReference>
<evidence type="ECO:0000313" key="5">
    <source>
        <dbReference type="Proteomes" id="UP000622552"/>
    </source>
</evidence>
<dbReference type="PANTHER" id="PTHR43352:SF1">
    <property type="entry name" value="ANTHRANILATE--COA LIGASE"/>
    <property type="match status" value="1"/>
</dbReference>
<dbReference type="Gene3D" id="3.30.300.30">
    <property type="match status" value="1"/>
</dbReference>
<comment type="caution">
    <text evidence="4">The sequence shown here is derived from an EMBL/GenBank/DDBJ whole genome shotgun (WGS) entry which is preliminary data.</text>
</comment>
<keyword evidence="1 4" id="KW-0436">Ligase</keyword>
<dbReference type="EMBL" id="JADOUF010000001">
    <property type="protein sequence ID" value="MBG6139701.1"/>
    <property type="molecule type" value="Genomic_DNA"/>
</dbReference>
<evidence type="ECO:0000256" key="1">
    <source>
        <dbReference type="ARBA" id="ARBA00022598"/>
    </source>
</evidence>
<name>A0A8J7KMZ5_9ACTN</name>
<dbReference type="EC" id="6.2.1.32" evidence="4"/>
<organism evidence="4 5">
    <name type="scientific">Longispora fulva</name>
    <dbReference type="NCBI Taxonomy" id="619741"/>
    <lineage>
        <taxon>Bacteria</taxon>
        <taxon>Bacillati</taxon>
        <taxon>Actinomycetota</taxon>
        <taxon>Actinomycetes</taxon>
        <taxon>Micromonosporales</taxon>
        <taxon>Micromonosporaceae</taxon>
        <taxon>Longispora</taxon>
    </lineage>
</organism>
<dbReference type="InterPro" id="IPR025110">
    <property type="entry name" value="AMP-bd_C"/>
</dbReference>
<feature type="domain" description="AMP-binding enzyme C-terminal" evidence="3">
    <location>
        <begin position="427"/>
        <end position="505"/>
    </location>
</feature>
<feature type="domain" description="AMP-dependent synthetase/ligase" evidence="2">
    <location>
        <begin position="50"/>
        <end position="373"/>
    </location>
</feature>
<protein>
    <submittedName>
        <fullName evidence="4">2-aminobenzoate-CoA ligase</fullName>
        <ecNumber evidence="4">6.2.1.32</ecNumber>
    </submittedName>
</protein>
<dbReference type="InterPro" id="IPR042099">
    <property type="entry name" value="ANL_N_sf"/>
</dbReference>
<dbReference type="InterPro" id="IPR045851">
    <property type="entry name" value="AMP-bd_C_sf"/>
</dbReference>
<sequence>MDLSPTAHVDTFARDHLPPVEQWPELLLLDYPDRLNCAVELLDGAPDLSRPCLITPSETWTYADLLARANQIANVLVDDFGLVPGNRVLLRAPNNAWLVACWFAVLKAGGVAVTTMALLRDHELEVISEIARVDLSLVDDRFPCALDNVVLFGDLIAAATKKPEQFANVATAADDVALLAFTSGTTGRPKATMHFHRDVLAIADTFSAHVLRPDADDVFAGSPPLGFTFGLGALVVFPMRAGASTVLLEKGTPDVLLPAVVEHKVTILCTAPTAYRVMLGQLPELPYLKKCVSAGEPLPKATWEAWHAATGIRMIDGIGATELLHIFISAAGDDIRPGSTGKPVPGFLATVLDDDGNEVGPDVVGRLAVKGPTGCRYLADDRQAVYVQNGWNLTGDTYLRDEHGYFWYQARSDDMIISAGINIAPPEVEWALLSHPDVLECAVVGLPDEERTMVVAAYVVLAPGVVGDEAKADELREHCRREIAPYKMPRVVEFLAALPRTSTGKVQRYRLRAS</sequence>
<gene>
    <name evidence="4" type="ORF">IW245_005895</name>
</gene>
<dbReference type="Gene3D" id="3.40.50.12780">
    <property type="entry name" value="N-terminal domain of ligase-like"/>
    <property type="match status" value="1"/>
</dbReference>
<dbReference type="Pfam" id="PF13193">
    <property type="entry name" value="AMP-binding_C"/>
    <property type="match status" value="1"/>
</dbReference>
<dbReference type="SUPFAM" id="SSF56801">
    <property type="entry name" value="Acetyl-CoA synthetase-like"/>
    <property type="match status" value="1"/>
</dbReference>
<evidence type="ECO:0000259" key="2">
    <source>
        <dbReference type="Pfam" id="PF00501"/>
    </source>
</evidence>
<dbReference type="InterPro" id="IPR000873">
    <property type="entry name" value="AMP-dep_synth/lig_dom"/>
</dbReference>
<dbReference type="PANTHER" id="PTHR43352">
    <property type="entry name" value="ACETYL-COA SYNTHETASE"/>
    <property type="match status" value="1"/>
</dbReference>
<dbReference type="PROSITE" id="PS00455">
    <property type="entry name" value="AMP_BINDING"/>
    <property type="match status" value="1"/>
</dbReference>
<reference evidence="4" key="1">
    <citation type="submission" date="2020-11" db="EMBL/GenBank/DDBJ databases">
        <title>Sequencing the genomes of 1000 actinobacteria strains.</title>
        <authorList>
            <person name="Klenk H.-P."/>
        </authorList>
    </citation>
    <scope>NUCLEOTIDE SEQUENCE</scope>
    <source>
        <strain evidence="4">DSM 45356</strain>
    </source>
</reference>
<evidence type="ECO:0000259" key="3">
    <source>
        <dbReference type="Pfam" id="PF13193"/>
    </source>
</evidence>
<dbReference type="AlphaFoldDB" id="A0A8J7KMZ5"/>
<proteinExistence type="predicted"/>
<dbReference type="InterPro" id="IPR020845">
    <property type="entry name" value="AMP-binding_CS"/>
</dbReference>
<dbReference type="GO" id="GO:0018860">
    <property type="term" value="F:anthranilate-CoA ligase activity"/>
    <property type="evidence" value="ECO:0007669"/>
    <property type="project" value="UniProtKB-EC"/>
</dbReference>